<dbReference type="GO" id="GO:0003700">
    <property type="term" value="F:DNA-binding transcription factor activity"/>
    <property type="evidence" value="ECO:0007669"/>
    <property type="project" value="InterPro"/>
</dbReference>
<organism evidence="5 6">
    <name type="scientific">Segatella bryantii</name>
    <name type="common">Prevotella bryantii</name>
    <dbReference type="NCBI Taxonomy" id="77095"/>
    <lineage>
        <taxon>Bacteria</taxon>
        <taxon>Pseudomonadati</taxon>
        <taxon>Bacteroidota</taxon>
        <taxon>Bacteroidia</taxon>
        <taxon>Bacteroidales</taxon>
        <taxon>Prevotellaceae</taxon>
        <taxon>Segatella</taxon>
    </lineage>
</organism>
<dbReference type="SUPFAM" id="SSF46689">
    <property type="entry name" value="Homeodomain-like"/>
    <property type="match status" value="2"/>
</dbReference>
<evidence type="ECO:0000313" key="5">
    <source>
        <dbReference type="EMBL" id="GJG28684.1"/>
    </source>
</evidence>
<gene>
    <name evidence="5" type="ORF">PRRU23_23840</name>
</gene>
<evidence type="ECO:0000256" key="2">
    <source>
        <dbReference type="ARBA" id="ARBA00023125"/>
    </source>
</evidence>
<dbReference type="InterPro" id="IPR018060">
    <property type="entry name" value="HTH_AraC"/>
</dbReference>
<keyword evidence="3" id="KW-0804">Transcription</keyword>
<dbReference type="PANTHER" id="PTHR43280">
    <property type="entry name" value="ARAC-FAMILY TRANSCRIPTIONAL REGULATOR"/>
    <property type="match status" value="1"/>
</dbReference>
<dbReference type="PROSITE" id="PS01124">
    <property type="entry name" value="HTH_ARAC_FAMILY_2"/>
    <property type="match status" value="1"/>
</dbReference>
<dbReference type="PROSITE" id="PS00041">
    <property type="entry name" value="HTH_ARAC_FAMILY_1"/>
    <property type="match status" value="1"/>
</dbReference>
<comment type="caution">
    <text evidence="5">The sequence shown here is derived from an EMBL/GenBank/DDBJ whole genome shotgun (WGS) entry which is preliminary data.</text>
</comment>
<dbReference type="Pfam" id="PF12833">
    <property type="entry name" value="HTH_18"/>
    <property type="match status" value="1"/>
</dbReference>
<evidence type="ECO:0000259" key="4">
    <source>
        <dbReference type="PROSITE" id="PS01124"/>
    </source>
</evidence>
<reference evidence="5" key="1">
    <citation type="submission" date="2021-08" db="EMBL/GenBank/DDBJ databases">
        <title>Prevotella lacticifex sp. nov., isolated from rumen of cow.</title>
        <authorList>
            <person name="Shinkai T."/>
            <person name="Ikeyama N."/>
            <person name="Kumagai M."/>
            <person name="Ohmori H."/>
            <person name="Sakamoto M."/>
            <person name="Ohkuma M."/>
            <person name="Mitsumori M."/>
        </authorList>
    </citation>
    <scope>NUCLEOTIDE SEQUENCE</scope>
    <source>
        <strain evidence="5">DSM 11371</strain>
    </source>
</reference>
<name>A0AA37HZ96_SEGBR</name>
<proteinExistence type="predicted"/>
<dbReference type="InterPro" id="IPR018062">
    <property type="entry name" value="HTH_AraC-typ_CS"/>
</dbReference>
<dbReference type="EMBL" id="BPTR01000001">
    <property type="protein sequence ID" value="GJG28684.1"/>
    <property type="molecule type" value="Genomic_DNA"/>
</dbReference>
<dbReference type="SMART" id="SM00342">
    <property type="entry name" value="HTH_ARAC"/>
    <property type="match status" value="1"/>
</dbReference>
<dbReference type="InterPro" id="IPR020449">
    <property type="entry name" value="Tscrpt_reg_AraC-type_HTH"/>
</dbReference>
<keyword evidence="2" id="KW-0238">DNA-binding</keyword>
<dbReference type="AlphaFoldDB" id="A0AA37HZ96"/>
<protein>
    <recommendedName>
        <fullName evidence="4">HTH araC/xylS-type domain-containing protein</fullName>
    </recommendedName>
</protein>
<dbReference type="GO" id="GO:0043565">
    <property type="term" value="F:sequence-specific DNA binding"/>
    <property type="evidence" value="ECO:0007669"/>
    <property type="project" value="InterPro"/>
</dbReference>
<evidence type="ECO:0000256" key="1">
    <source>
        <dbReference type="ARBA" id="ARBA00023015"/>
    </source>
</evidence>
<dbReference type="PANTHER" id="PTHR43280:SF30">
    <property type="entry name" value="MMSAB OPERON REGULATORY PROTEIN"/>
    <property type="match status" value="1"/>
</dbReference>
<dbReference type="InterPro" id="IPR009057">
    <property type="entry name" value="Homeodomain-like_sf"/>
</dbReference>
<dbReference type="Proteomes" id="UP000887043">
    <property type="component" value="Unassembled WGS sequence"/>
</dbReference>
<evidence type="ECO:0000313" key="6">
    <source>
        <dbReference type="Proteomes" id="UP000887043"/>
    </source>
</evidence>
<dbReference type="RefSeq" id="WP_006283778.1">
    <property type="nucleotide sequence ID" value="NZ_BPTR01000001.1"/>
</dbReference>
<evidence type="ECO:0000256" key="3">
    <source>
        <dbReference type="ARBA" id="ARBA00023163"/>
    </source>
</evidence>
<dbReference type="Gene3D" id="1.10.10.60">
    <property type="entry name" value="Homeodomain-like"/>
    <property type="match status" value="2"/>
</dbReference>
<dbReference type="PRINTS" id="PR00032">
    <property type="entry name" value="HTHARAC"/>
</dbReference>
<keyword evidence="1" id="KW-0805">Transcription regulation</keyword>
<sequence length="168" mass="19660">MLYPQLNLPSRNSVAFLYHMSYFDYLKEYMKMASYERLQLHGMVEILLSYFVKHAHPKAAFNDKRLTTVLDMIQQNINKRISIEDLAANACLTKSYLIRTFRQTLGISPLQYINHKKIQHAQTLLLGSEMSIQEIAQAVGMDDSSYFIRLFKKQIGFTPEEYRKRLIG</sequence>
<accession>A0AA37HZ96</accession>
<feature type="domain" description="HTH araC/xylS-type" evidence="4">
    <location>
        <begin position="67"/>
        <end position="165"/>
    </location>
</feature>